<keyword evidence="3" id="KW-1185">Reference proteome</keyword>
<proteinExistence type="predicted"/>
<dbReference type="PANTHER" id="PTHR34383">
    <property type="entry name" value="POLYPHOSPHATE:AMP PHOSPHOTRANSFERASE-RELATED"/>
    <property type="match status" value="1"/>
</dbReference>
<dbReference type="Proteomes" id="UP001501803">
    <property type="component" value="Unassembled WGS sequence"/>
</dbReference>
<comment type="caution">
    <text evidence="2">The sequence shown here is derived from an EMBL/GenBank/DDBJ whole genome shotgun (WGS) entry which is preliminary data.</text>
</comment>
<sequence>MAKQEKQEKQGETFWTDDPAAALSVGPGFVLAAHPTDAAPGFDGDKKAAASALAEGATLLSALQEKFFANSRSGDTRKILLVLQAMDTAGKGGIVRHVVGAVDPQGIDHVAFKAPTKEELSHDFLWRIRKRVPGAGMIGVFDRSHYEDVLIGRVRQLAPPAEIDERYEQINQFEQQLVDDDTTVIKVMLHLGFDEQKARLAERLDRPDKHWKYNPGDVDERMLWPAYQEAYQVVFERTQTDAAPWYVIPADKKWYARLAVQHLLIDALTRMNVDWPPATYDVEVEKARLAAS</sequence>
<accession>A0ABP7KPL1</accession>
<dbReference type="GO" id="GO:0016301">
    <property type="term" value="F:kinase activity"/>
    <property type="evidence" value="ECO:0007669"/>
    <property type="project" value="UniProtKB-KW"/>
</dbReference>
<protein>
    <submittedName>
        <fullName evidence="2">Polyphosphate kinase 2 family protein</fullName>
    </submittedName>
</protein>
<keyword evidence="2" id="KW-0418">Kinase</keyword>
<dbReference type="InterPro" id="IPR022488">
    <property type="entry name" value="PPK2-related"/>
</dbReference>
<name>A0ABP7KPL1_9MICO</name>
<dbReference type="PANTHER" id="PTHR34383:SF3">
    <property type="entry name" value="POLYPHOSPHATE:AMP PHOSPHOTRANSFERASE"/>
    <property type="match status" value="1"/>
</dbReference>
<dbReference type="Pfam" id="PF03976">
    <property type="entry name" value="PPK2"/>
    <property type="match status" value="1"/>
</dbReference>
<dbReference type="InterPro" id="IPR022300">
    <property type="entry name" value="PPK2-rel_1"/>
</dbReference>
<dbReference type="InterPro" id="IPR027417">
    <property type="entry name" value="P-loop_NTPase"/>
</dbReference>
<dbReference type="NCBIfam" id="TIGR03709">
    <property type="entry name" value="PPK2_rel_1"/>
    <property type="match status" value="1"/>
</dbReference>
<reference evidence="3" key="1">
    <citation type="journal article" date="2019" name="Int. J. Syst. Evol. Microbiol.">
        <title>The Global Catalogue of Microorganisms (GCM) 10K type strain sequencing project: providing services to taxonomists for standard genome sequencing and annotation.</title>
        <authorList>
            <consortium name="The Broad Institute Genomics Platform"/>
            <consortium name="The Broad Institute Genome Sequencing Center for Infectious Disease"/>
            <person name="Wu L."/>
            <person name="Ma J."/>
        </authorList>
    </citation>
    <scope>NUCLEOTIDE SEQUENCE [LARGE SCALE GENOMIC DNA]</scope>
    <source>
        <strain evidence="3">JCM 17021</strain>
    </source>
</reference>
<dbReference type="EMBL" id="BAABCN010000008">
    <property type="protein sequence ID" value="GAA3883775.1"/>
    <property type="molecule type" value="Genomic_DNA"/>
</dbReference>
<organism evidence="2 3">
    <name type="scientific">Leifsonia kafniensis</name>
    <dbReference type="NCBI Taxonomy" id="475957"/>
    <lineage>
        <taxon>Bacteria</taxon>
        <taxon>Bacillati</taxon>
        <taxon>Actinomycetota</taxon>
        <taxon>Actinomycetes</taxon>
        <taxon>Micrococcales</taxon>
        <taxon>Microbacteriaceae</taxon>
        <taxon>Leifsonia</taxon>
    </lineage>
</organism>
<keyword evidence="2" id="KW-0808">Transferase</keyword>
<dbReference type="SUPFAM" id="SSF52540">
    <property type="entry name" value="P-loop containing nucleoside triphosphate hydrolases"/>
    <property type="match status" value="1"/>
</dbReference>
<evidence type="ECO:0000313" key="3">
    <source>
        <dbReference type="Proteomes" id="UP001501803"/>
    </source>
</evidence>
<dbReference type="RefSeq" id="WP_345067700.1">
    <property type="nucleotide sequence ID" value="NZ_BAABCN010000008.1"/>
</dbReference>
<dbReference type="Gene3D" id="3.40.50.300">
    <property type="entry name" value="P-loop containing nucleotide triphosphate hydrolases"/>
    <property type="match status" value="1"/>
</dbReference>
<evidence type="ECO:0000313" key="2">
    <source>
        <dbReference type="EMBL" id="GAA3883775.1"/>
    </source>
</evidence>
<gene>
    <name evidence="2" type="ORF">GCM10022381_27450</name>
</gene>
<feature type="domain" description="Polyphosphate kinase-2-related" evidence="1">
    <location>
        <begin position="46"/>
        <end position="273"/>
    </location>
</feature>
<evidence type="ECO:0000259" key="1">
    <source>
        <dbReference type="Pfam" id="PF03976"/>
    </source>
</evidence>